<dbReference type="CDD" id="cd00063">
    <property type="entry name" value="FN3"/>
    <property type="match status" value="2"/>
</dbReference>
<dbReference type="Pfam" id="PF00041">
    <property type="entry name" value="fn3"/>
    <property type="match status" value="1"/>
</dbReference>
<dbReference type="PANTHER" id="PTHR46957">
    <property type="entry name" value="CYTOKINE RECEPTOR"/>
    <property type="match status" value="1"/>
</dbReference>
<evidence type="ECO:0000256" key="1">
    <source>
        <dbReference type="SAM" id="MobiDB-lite"/>
    </source>
</evidence>
<name>A0ABD0TC51_LOXSC</name>
<dbReference type="InterPro" id="IPR036116">
    <property type="entry name" value="FN3_sf"/>
</dbReference>
<keyword evidence="2" id="KW-1133">Transmembrane helix</keyword>
<organism evidence="4 5">
    <name type="scientific">Loxostege sticticalis</name>
    <name type="common">Beet webworm moth</name>
    <dbReference type="NCBI Taxonomy" id="481309"/>
    <lineage>
        <taxon>Eukaryota</taxon>
        <taxon>Metazoa</taxon>
        <taxon>Ecdysozoa</taxon>
        <taxon>Arthropoda</taxon>
        <taxon>Hexapoda</taxon>
        <taxon>Insecta</taxon>
        <taxon>Pterygota</taxon>
        <taxon>Neoptera</taxon>
        <taxon>Endopterygota</taxon>
        <taxon>Lepidoptera</taxon>
        <taxon>Glossata</taxon>
        <taxon>Ditrysia</taxon>
        <taxon>Pyraloidea</taxon>
        <taxon>Crambidae</taxon>
        <taxon>Pyraustinae</taxon>
        <taxon>Loxostege</taxon>
    </lineage>
</organism>
<dbReference type="EMBL" id="JBEDNZ010000006">
    <property type="protein sequence ID" value="KAL0840965.1"/>
    <property type="molecule type" value="Genomic_DNA"/>
</dbReference>
<accession>A0ABD0TC51</accession>
<feature type="compositionally biased region" description="Low complexity" evidence="1">
    <location>
        <begin position="994"/>
        <end position="1008"/>
    </location>
</feature>
<feature type="region of interest" description="Disordered" evidence="1">
    <location>
        <begin position="924"/>
        <end position="1030"/>
    </location>
</feature>
<dbReference type="SMART" id="SM00060">
    <property type="entry name" value="FN3"/>
    <property type="match status" value="3"/>
</dbReference>
<evidence type="ECO:0000313" key="5">
    <source>
        <dbReference type="Proteomes" id="UP001549921"/>
    </source>
</evidence>
<comment type="caution">
    <text evidence="4">The sequence shown here is derived from an EMBL/GenBank/DDBJ whole genome shotgun (WGS) entry which is preliminary data.</text>
</comment>
<proteinExistence type="predicted"/>
<dbReference type="PANTHER" id="PTHR46957:SF3">
    <property type="entry name" value="CYTOKINE RECEPTOR"/>
    <property type="match status" value="1"/>
</dbReference>
<dbReference type="GO" id="GO:0016020">
    <property type="term" value="C:membrane"/>
    <property type="evidence" value="ECO:0007669"/>
    <property type="project" value="UniProtKB-SubCell"/>
</dbReference>
<feature type="domain" description="Fibronectin type-III" evidence="3">
    <location>
        <begin position="555"/>
        <end position="657"/>
    </location>
</feature>
<dbReference type="InterPro" id="IPR003961">
    <property type="entry name" value="FN3_dom"/>
</dbReference>
<dbReference type="AlphaFoldDB" id="A0ABD0TC51"/>
<keyword evidence="2" id="KW-0812">Transmembrane</keyword>
<sequence>MANNCANSKRTKCSGLKRGPQYGFWIWCTLIKCFVSLPCIFSTCLGVDLSVRLQPEGVVSVRYGEPLEIFCLVDNNEYTNYTSNDLEFTYSGRPVPSTIVNDTTIRLYIDRPEKQVSAYYCVNKKTNKKCTSRVLVDSPPMNVTDFKCVSRNLEMLNCSWTAPPSVATINYSLTFLVHRNIVPPCKPERTPNQLLFCTWNTSSEPRYRQQEDEYFFMLKSSNQFGNNNQNFTIDHFAVVKPDPPSNLKLEQVNPHSILLKWNIPNTMANLLTCGVVHRIEYQIAKIDNRTYFHSVDTSGLPPNNKTYKFLLKDLPYAYMQYEVRIYIKSKKAVKDEFWSDFSYKVFYTRSERPRRPPELIAGAFSEAEFHDYKKVWIYWKQLEEYEEAGANFTYKVLISQGSKPQVHFPDRNKSLSYVELTYPWEPMEVTVWSYNEKGTSQNSSHLYIPAKTDNSLRVTTFTQLLYESGTYKLSWVGKEKIDNYTLFWCQYNVTLICAGRMNFTVLDATKNSYEISLPKDHRYQFAISANSGTRTSGIVWATCAISKDSFALYGFPVTVKNDAPGKSFVRVTWSMTCTLQERIITGYLLTYCVVVNTSNSCDPLYKKNETYIPNPDQMSVNITDLLPHKTYLFTLDLDTTYGKRTVNASRAITTTEDTPTIPRNVRVTDVQSNSLVISWDPPSPRNGIIGHYAIYDQGKELEIVKVEEDSKDVVRRSVALKNLISFRNYTLSVKACNTGIHSCSKSGPSEGIFVRTKIGAPSRLKAPTVSNSPIDLLKWDRPEIPGGTVDLYQLRRIKDDAEPEILNTTNLSYELIFCEGGVERETYQVRAVNFDYDSDVIADTKYVTIPERKHGEEIEHPGEWSEPSTVTCRSKDGLTMTLIFMTVFSLLGIGYGTIKLYKKYRKMGDIKPVLPEGLSIPEKDTSKYSYGGWNPASKEEKPSSDEMLLLPNAKGVVPSPEIKQKDNSNCGSSDHTDSTALSDTSRGAVERQASTSDDSSNSSLNLEVETVKLDDNNLNPDGYSLDNSDLESLRGNSPYFTDNFKKNGVPVVNPSSGYVESVPNIKSLPQKPAALQPAGSSYVMASFSPPIFTTGMTPAGVNYQPPTSSGYVRHDDAQIKSLMNLPNLGLSPTKALGPESLPTMPSLPQPAKHGVDNSYIQLKSLDVMPSLKPAVRNTVPLKPQGTGGYVSPNDPMINKHLNLPGGQPIEESAILDPTMSPDAYCRFSWSTDPAKDNLHSFYSPKN</sequence>
<dbReference type="InterPro" id="IPR013783">
    <property type="entry name" value="Ig-like_fold"/>
</dbReference>
<dbReference type="SUPFAM" id="SSF49265">
    <property type="entry name" value="Fibronectin type III"/>
    <property type="match status" value="3"/>
</dbReference>
<reference evidence="4 5" key="1">
    <citation type="submission" date="2024-06" db="EMBL/GenBank/DDBJ databases">
        <title>A chromosome-level genome assembly of beet webworm, Loxostege sticticalis.</title>
        <authorList>
            <person name="Zhang Y."/>
        </authorList>
    </citation>
    <scope>NUCLEOTIDE SEQUENCE [LARGE SCALE GENOMIC DNA]</scope>
    <source>
        <strain evidence="4">AQ028</strain>
        <tissue evidence="4">Male pupae</tissue>
    </source>
</reference>
<dbReference type="PROSITE" id="PS50853">
    <property type="entry name" value="FN3"/>
    <property type="match status" value="2"/>
</dbReference>
<evidence type="ECO:0000259" key="3">
    <source>
        <dbReference type="PROSITE" id="PS50853"/>
    </source>
</evidence>
<dbReference type="Proteomes" id="UP001549921">
    <property type="component" value="Unassembled WGS sequence"/>
</dbReference>
<dbReference type="InterPro" id="IPR050713">
    <property type="entry name" value="RTP_Phos/Ushers"/>
</dbReference>
<gene>
    <name evidence="4" type="ORF">ABMA28_014753</name>
</gene>
<evidence type="ECO:0000313" key="4">
    <source>
        <dbReference type="EMBL" id="KAL0840965.1"/>
    </source>
</evidence>
<evidence type="ECO:0000256" key="2">
    <source>
        <dbReference type="SAM" id="Phobius"/>
    </source>
</evidence>
<keyword evidence="2" id="KW-0472">Membrane</keyword>
<feature type="compositionally biased region" description="Polar residues" evidence="1">
    <location>
        <begin position="967"/>
        <end position="985"/>
    </location>
</feature>
<protein>
    <recommendedName>
        <fullName evidence="3">Fibronectin type-III domain-containing protein</fullName>
    </recommendedName>
</protein>
<dbReference type="Gene3D" id="2.60.40.10">
    <property type="entry name" value="Immunoglobulins"/>
    <property type="match status" value="5"/>
</dbReference>
<feature type="transmembrane region" description="Helical" evidence="2">
    <location>
        <begin position="877"/>
        <end position="898"/>
    </location>
</feature>
<feature type="domain" description="Fibronectin type-III" evidence="3">
    <location>
        <begin position="661"/>
        <end position="759"/>
    </location>
</feature>